<dbReference type="SUPFAM" id="SSF48371">
    <property type="entry name" value="ARM repeat"/>
    <property type="match status" value="1"/>
</dbReference>
<organism evidence="6 7">
    <name type="scientific">Psophocarpus tetragonolobus</name>
    <name type="common">Winged bean</name>
    <name type="synonym">Dolichos tetragonolobus</name>
    <dbReference type="NCBI Taxonomy" id="3891"/>
    <lineage>
        <taxon>Eukaryota</taxon>
        <taxon>Viridiplantae</taxon>
        <taxon>Streptophyta</taxon>
        <taxon>Embryophyta</taxon>
        <taxon>Tracheophyta</taxon>
        <taxon>Spermatophyta</taxon>
        <taxon>Magnoliopsida</taxon>
        <taxon>eudicotyledons</taxon>
        <taxon>Gunneridae</taxon>
        <taxon>Pentapetalae</taxon>
        <taxon>rosids</taxon>
        <taxon>fabids</taxon>
        <taxon>Fabales</taxon>
        <taxon>Fabaceae</taxon>
        <taxon>Papilionoideae</taxon>
        <taxon>50 kb inversion clade</taxon>
        <taxon>NPAAA clade</taxon>
        <taxon>indigoferoid/millettioid clade</taxon>
        <taxon>Phaseoleae</taxon>
        <taxon>Psophocarpus</taxon>
    </lineage>
</organism>
<dbReference type="InterPro" id="IPR000225">
    <property type="entry name" value="Armadillo"/>
</dbReference>
<keyword evidence="2" id="KW-0813">Transport</keyword>
<dbReference type="InterPro" id="IPR016024">
    <property type="entry name" value="ARM-type_fold"/>
</dbReference>
<keyword evidence="7" id="KW-1185">Reference proteome</keyword>
<reference evidence="6 7" key="1">
    <citation type="submission" date="2024-01" db="EMBL/GenBank/DDBJ databases">
        <title>The genomes of 5 underutilized Papilionoideae crops provide insights into root nodulation and disease resistanc.</title>
        <authorList>
            <person name="Jiang F."/>
        </authorList>
    </citation>
    <scope>NUCLEOTIDE SEQUENCE [LARGE SCALE GENOMIC DNA]</scope>
    <source>
        <strain evidence="6">DUOXIRENSHENG_FW03</strain>
        <tissue evidence="6">Leaves</tissue>
    </source>
</reference>
<evidence type="ECO:0000313" key="7">
    <source>
        <dbReference type="Proteomes" id="UP001386955"/>
    </source>
</evidence>
<gene>
    <name evidence="6" type="ORF">VNO78_18274</name>
</gene>
<comment type="similarity">
    <text evidence="1">Belongs to the importin alpha family.</text>
</comment>
<dbReference type="Proteomes" id="UP001386955">
    <property type="component" value="Unassembled WGS sequence"/>
</dbReference>
<sequence>MHPCVEDIVVPRSLEYLSRDDAPELQVYYIQLVSSTSSIHLTPFLSILQLGSLLVLTSLSSGTHDHRRILLQQGALPLLLKLLTSDTRDDIMQEVYSSWNMADSPYYRLRLLDLGALMPILNLLKSPHSRFSLFKIATFCLSNLVRGKPRVNFVQVKPALPVLQQLLHSTNEEVVIDACWALSYLLDGQIDIAEDLTEEGVCPKLMELLNRPSETVILPALVALGNIAAGFIAQTQAVIEANIIQILVHALHHDDFDVQKAATRAIFNFTCRGSTFHIRYLAAQGCIRPLCKLLTCSDPVLLSNCLQVLDSFMSVGEADKNMGLHDGINVFAQMVEKHQGCNNMERLVKLVHGHVQNFYLALKILKRYWPRRFYSLFDIGQGW</sequence>
<evidence type="ECO:0000313" key="6">
    <source>
        <dbReference type="EMBL" id="KAK7397107.1"/>
    </source>
</evidence>
<dbReference type="Gene3D" id="1.25.10.10">
    <property type="entry name" value="Leucine-rich Repeat Variant"/>
    <property type="match status" value="1"/>
</dbReference>
<dbReference type="Pfam" id="PF00514">
    <property type="entry name" value="Arm"/>
    <property type="match status" value="3"/>
</dbReference>
<dbReference type="PROSITE" id="PS50176">
    <property type="entry name" value="ARM_REPEAT"/>
    <property type="match status" value="1"/>
</dbReference>
<dbReference type="InterPro" id="IPR011989">
    <property type="entry name" value="ARM-like"/>
</dbReference>
<evidence type="ECO:0000256" key="1">
    <source>
        <dbReference type="ARBA" id="ARBA00010394"/>
    </source>
</evidence>
<evidence type="ECO:0000256" key="4">
    <source>
        <dbReference type="ARBA" id="ARBA00022927"/>
    </source>
</evidence>
<accession>A0AAN9XLC5</accession>
<comment type="caution">
    <text evidence="6">The sequence shown here is derived from an EMBL/GenBank/DDBJ whole genome shotgun (WGS) entry which is preliminary data.</text>
</comment>
<dbReference type="PANTHER" id="PTHR23316">
    <property type="entry name" value="IMPORTIN ALPHA"/>
    <property type="match status" value="1"/>
</dbReference>
<dbReference type="SMART" id="SM00185">
    <property type="entry name" value="ARM"/>
    <property type="match status" value="6"/>
</dbReference>
<keyword evidence="3" id="KW-0677">Repeat</keyword>
<feature type="repeat" description="ARM" evidence="5">
    <location>
        <begin position="115"/>
        <end position="144"/>
    </location>
</feature>
<evidence type="ECO:0000256" key="3">
    <source>
        <dbReference type="ARBA" id="ARBA00022737"/>
    </source>
</evidence>
<dbReference type="AlphaFoldDB" id="A0AAN9XLC5"/>
<dbReference type="GO" id="GO:0015031">
    <property type="term" value="P:protein transport"/>
    <property type="evidence" value="ECO:0007669"/>
    <property type="project" value="UniProtKB-KW"/>
</dbReference>
<dbReference type="EMBL" id="JAYMYS010000004">
    <property type="protein sequence ID" value="KAK7397107.1"/>
    <property type="molecule type" value="Genomic_DNA"/>
</dbReference>
<protein>
    <submittedName>
        <fullName evidence="6">Uncharacterized protein</fullName>
    </submittedName>
</protein>
<evidence type="ECO:0000256" key="5">
    <source>
        <dbReference type="PROSITE-ProRule" id="PRU00259"/>
    </source>
</evidence>
<keyword evidence="4" id="KW-0653">Protein transport</keyword>
<evidence type="ECO:0000256" key="2">
    <source>
        <dbReference type="ARBA" id="ARBA00022448"/>
    </source>
</evidence>
<name>A0AAN9XLC5_PSOTE</name>
<proteinExistence type="inferred from homology"/>